<proteinExistence type="inferred from homology"/>
<dbReference type="GO" id="GO:0003978">
    <property type="term" value="F:UDP-glucose 4-epimerase activity"/>
    <property type="evidence" value="ECO:0007669"/>
    <property type="project" value="UniProtKB-EC"/>
</dbReference>
<evidence type="ECO:0000313" key="4">
    <source>
        <dbReference type="Proteomes" id="UP000304148"/>
    </source>
</evidence>
<dbReference type="AlphaFoldDB" id="A0A383R917"/>
<dbReference type="Proteomes" id="UP000304148">
    <property type="component" value="Chromosome"/>
</dbReference>
<gene>
    <name evidence="3" type="primary">ytcB</name>
    <name evidence="3" type="ORF">PBLR_12059</name>
</gene>
<protein>
    <submittedName>
        <fullName evidence="3">Putative UDP-glucose epimerase</fullName>
        <ecNumber evidence="3">5.1.3.2</ecNumber>
    </submittedName>
</protein>
<dbReference type="EC" id="5.1.3.2" evidence="3"/>
<evidence type="ECO:0000313" key="3">
    <source>
        <dbReference type="EMBL" id="SYX83637.1"/>
    </source>
</evidence>
<dbReference type="RefSeq" id="WP_138185691.1">
    <property type="nucleotide sequence ID" value="NZ_LS992241.1"/>
</dbReference>
<organism evidence="3 4">
    <name type="scientific">Paenibacillus alvei</name>
    <name type="common">Bacillus alvei</name>
    <dbReference type="NCBI Taxonomy" id="44250"/>
    <lineage>
        <taxon>Bacteria</taxon>
        <taxon>Bacillati</taxon>
        <taxon>Bacillota</taxon>
        <taxon>Bacilli</taxon>
        <taxon>Bacillales</taxon>
        <taxon>Paenibacillaceae</taxon>
        <taxon>Paenibacillus</taxon>
    </lineage>
</organism>
<dbReference type="InterPro" id="IPR036291">
    <property type="entry name" value="NAD(P)-bd_dom_sf"/>
</dbReference>
<dbReference type="InterPro" id="IPR001509">
    <property type="entry name" value="Epimerase_deHydtase"/>
</dbReference>
<dbReference type="Pfam" id="PF01370">
    <property type="entry name" value="Epimerase"/>
    <property type="match status" value="1"/>
</dbReference>
<comment type="similarity">
    <text evidence="1">Belongs to the NAD(P)-dependent epimerase/dehydratase family.</text>
</comment>
<reference evidence="4" key="1">
    <citation type="submission" date="2018-08" db="EMBL/GenBank/DDBJ databases">
        <authorList>
            <person name="Chevrot R."/>
        </authorList>
    </citation>
    <scope>NUCLEOTIDE SEQUENCE [LARGE SCALE GENOMIC DNA]</scope>
</reference>
<evidence type="ECO:0000256" key="1">
    <source>
        <dbReference type="ARBA" id="ARBA00007637"/>
    </source>
</evidence>
<dbReference type="PRINTS" id="PR01713">
    <property type="entry name" value="NUCEPIMERASE"/>
</dbReference>
<evidence type="ECO:0000259" key="2">
    <source>
        <dbReference type="Pfam" id="PF01370"/>
    </source>
</evidence>
<sequence length="316" mass="35297">MYILVTGAAGFIGSHLCERLLLDEHVHVIGVDGYIDSSTPRPQRELNLSSLRTHDRFTFHETNLLQSNNELLLKDVDVVCHLAGMPGVRSSWGPDFLHYAFHNIVATQRLLEACKSSPVRKFIYASTSSVYGEKTGRVDEGAITEPLSPYGVSKLTGENLCRVYLHNDGIPVTILRFFTVYGPRQRPDMAFHRFIRQMIHGDPITLFGDGSQTRDFTYVSDCVEGIAAAVHTDGILGEILNIGGKQRASIMDCIHMLQQLIPHQAGIQYMGRTYGEPSHTWADISKAQKLLAYDPQIDLLQGLEREVASIRQLYGL</sequence>
<dbReference type="Gene3D" id="3.40.50.720">
    <property type="entry name" value="NAD(P)-binding Rossmann-like Domain"/>
    <property type="match status" value="1"/>
</dbReference>
<name>A0A383R917_PAEAL</name>
<keyword evidence="3" id="KW-0413">Isomerase</keyword>
<accession>A0A383R917</accession>
<dbReference type="SUPFAM" id="SSF51735">
    <property type="entry name" value="NAD(P)-binding Rossmann-fold domains"/>
    <property type="match status" value="1"/>
</dbReference>
<dbReference type="EMBL" id="LS992241">
    <property type="protein sequence ID" value="SYX83637.1"/>
    <property type="molecule type" value="Genomic_DNA"/>
</dbReference>
<feature type="domain" description="NAD-dependent epimerase/dehydratase" evidence="2">
    <location>
        <begin position="3"/>
        <end position="243"/>
    </location>
</feature>
<dbReference type="PANTHER" id="PTHR43000">
    <property type="entry name" value="DTDP-D-GLUCOSE 4,6-DEHYDRATASE-RELATED"/>
    <property type="match status" value="1"/>
</dbReference>